<gene>
    <name evidence="1" type="ORF">HDU87_000931</name>
</gene>
<dbReference type="Gene3D" id="3.30.710.10">
    <property type="entry name" value="Potassium Channel Kv1.1, Chain A"/>
    <property type="match status" value="1"/>
</dbReference>
<dbReference type="AlphaFoldDB" id="A0AAD5TBJ3"/>
<dbReference type="EMBL" id="JADGJQ010000115">
    <property type="protein sequence ID" value="KAJ3168772.1"/>
    <property type="molecule type" value="Genomic_DNA"/>
</dbReference>
<evidence type="ECO:0008006" key="3">
    <source>
        <dbReference type="Google" id="ProtNLM"/>
    </source>
</evidence>
<dbReference type="Proteomes" id="UP001212152">
    <property type="component" value="Unassembled WGS sequence"/>
</dbReference>
<evidence type="ECO:0000313" key="2">
    <source>
        <dbReference type="Proteomes" id="UP001212152"/>
    </source>
</evidence>
<accession>A0AAD5TBJ3</accession>
<reference evidence="1" key="1">
    <citation type="submission" date="2020-05" db="EMBL/GenBank/DDBJ databases">
        <title>Phylogenomic resolution of chytrid fungi.</title>
        <authorList>
            <person name="Stajich J.E."/>
            <person name="Amses K."/>
            <person name="Simmons R."/>
            <person name="Seto K."/>
            <person name="Myers J."/>
            <person name="Bonds A."/>
            <person name="Quandt C.A."/>
            <person name="Barry K."/>
            <person name="Liu P."/>
            <person name="Grigoriev I."/>
            <person name="Longcore J.E."/>
            <person name="James T.Y."/>
        </authorList>
    </citation>
    <scope>NUCLEOTIDE SEQUENCE</scope>
    <source>
        <strain evidence="1">JEL0379</strain>
    </source>
</reference>
<organism evidence="1 2">
    <name type="scientific">Geranomyces variabilis</name>
    <dbReference type="NCBI Taxonomy" id="109894"/>
    <lineage>
        <taxon>Eukaryota</taxon>
        <taxon>Fungi</taxon>
        <taxon>Fungi incertae sedis</taxon>
        <taxon>Chytridiomycota</taxon>
        <taxon>Chytridiomycota incertae sedis</taxon>
        <taxon>Chytridiomycetes</taxon>
        <taxon>Spizellomycetales</taxon>
        <taxon>Powellomycetaceae</taxon>
        <taxon>Geranomyces</taxon>
    </lineage>
</organism>
<evidence type="ECO:0000313" key="1">
    <source>
        <dbReference type="EMBL" id="KAJ3168772.1"/>
    </source>
</evidence>
<dbReference type="InterPro" id="IPR011333">
    <property type="entry name" value="SKP1/BTB/POZ_sf"/>
</dbReference>
<proteinExistence type="predicted"/>
<keyword evidence="2" id="KW-1185">Reference proteome</keyword>
<protein>
    <recommendedName>
        <fullName evidence="3">BTB domain-containing protein</fullName>
    </recommendedName>
</protein>
<sequence>MSVGSAHYEVLRYISGPNLEEPDMRIVASHYSLEVHKEFVTSNSDYLDRLMRHAQDCYIDGKSLPTIRVSHRAVPLSLLGKFLTWLYDDDILRTAMFTAESICEMEYIGKLLKCEALFRACRERSHLRPEYVTWANVEWLLRTSTEYDLPIVRRHLIKFLKEAPAEKLMHVLYLAEIYDVPETWPQLQDLWQKLPANAMGSGFYNCLSGDTQREIAKILNVRKQAYGLHR</sequence>
<name>A0AAD5TBJ3_9FUNG</name>
<comment type="caution">
    <text evidence="1">The sequence shown here is derived from an EMBL/GenBank/DDBJ whole genome shotgun (WGS) entry which is preliminary data.</text>
</comment>